<gene>
    <name evidence="1" type="ORF">NITMOv2_2183</name>
</gene>
<evidence type="ECO:0000313" key="2">
    <source>
        <dbReference type="Proteomes" id="UP000069205"/>
    </source>
</evidence>
<proteinExistence type="predicted"/>
<protein>
    <submittedName>
        <fullName evidence="1">Uncharacterized protein</fullName>
    </submittedName>
</protein>
<dbReference type="AlphaFoldDB" id="A0A0K2GCB8"/>
<dbReference type="Proteomes" id="UP000069205">
    <property type="component" value="Chromosome"/>
</dbReference>
<dbReference type="EMBL" id="CP011801">
    <property type="protein sequence ID" value="ALA58600.1"/>
    <property type="molecule type" value="Genomic_DNA"/>
</dbReference>
<name>A0A0K2GCB8_NITMO</name>
<evidence type="ECO:0000313" key="1">
    <source>
        <dbReference type="EMBL" id="ALA58600.1"/>
    </source>
</evidence>
<dbReference type="KEGG" id="nmv:NITMOv2_2183"/>
<organism evidence="1 2">
    <name type="scientific">Nitrospira moscoviensis</name>
    <dbReference type="NCBI Taxonomy" id="42253"/>
    <lineage>
        <taxon>Bacteria</taxon>
        <taxon>Pseudomonadati</taxon>
        <taxon>Nitrospirota</taxon>
        <taxon>Nitrospiria</taxon>
        <taxon>Nitrospirales</taxon>
        <taxon>Nitrospiraceae</taxon>
        <taxon>Nitrospira</taxon>
    </lineage>
</organism>
<sequence>MASLIRDAVRLPAALLDGLFEHPLWKYEHTYILPLFSDIHTSILWLHEHAGGVEQDHRAALAAAQDDRVLMAGGKRAGLLV</sequence>
<accession>A0A0K2GCB8</accession>
<dbReference type="STRING" id="42253.NITMOv2_2183"/>
<reference evidence="1 2" key="1">
    <citation type="journal article" date="2015" name="Proc. Natl. Acad. Sci. U.S.A.">
        <title>Expanded metabolic versatility of ubiquitous nitrite-oxidizing bacteria from the genus Nitrospira.</title>
        <authorList>
            <person name="Koch H."/>
            <person name="Lucker S."/>
            <person name="Albertsen M."/>
            <person name="Kitzinger K."/>
            <person name="Herbold C."/>
            <person name="Spieck E."/>
            <person name="Nielsen P.H."/>
            <person name="Wagner M."/>
            <person name="Daims H."/>
        </authorList>
    </citation>
    <scope>NUCLEOTIDE SEQUENCE [LARGE SCALE GENOMIC DNA]</scope>
    <source>
        <strain evidence="1 2">NSP M-1</strain>
    </source>
</reference>
<keyword evidence="2" id="KW-1185">Reference proteome</keyword>